<feature type="region of interest" description="Disordered" evidence="1">
    <location>
        <begin position="161"/>
        <end position="215"/>
    </location>
</feature>
<dbReference type="GeneID" id="108669273"/>
<evidence type="ECO:0000256" key="1">
    <source>
        <dbReference type="SAM" id="MobiDB-lite"/>
    </source>
</evidence>
<reference evidence="3" key="1">
    <citation type="submission" date="2025-08" db="UniProtKB">
        <authorList>
            <consortium name="RefSeq"/>
        </authorList>
    </citation>
    <scope>IDENTIFICATION</scope>
    <source>
        <tissue evidence="3">Whole organism</tissue>
    </source>
</reference>
<sequence>MNERSLQSAMKYAAKLGKSLLAESISEMCGQRCSIRHESQPQSFISSRYSEKSMQETTLLSLPSQGTQPLSSTLTSESRAEEDDIIEATPSGLLPREANSSNPLLFAASRRSRYALPLDSSISPSEANPFRKAASNVSSNMDQRNAKKALEVLDEYRPKKTNSAPILRPLLKKKSKTERKNVGETSQSSCQPTLESKFSNLVPPSDGKENRTDANHSLKNNVKINESNVEVNGFGVSVRTSPMFKTTSAMYLWWADNEELVNEQIPGTNDFKKLLPKAAILFKDLADEVKMKYKKLAAENSSQEPSPEAKRKRSEDCQDDGGELKKSRANSTSEKLAAFAFKGTA</sequence>
<evidence type="ECO:0000313" key="2">
    <source>
        <dbReference type="Proteomes" id="UP000694843"/>
    </source>
</evidence>
<feature type="compositionally biased region" description="Polar residues" evidence="1">
    <location>
        <begin position="59"/>
        <end position="77"/>
    </location>
</feature>
<dbReference type="RefSeq" id="XP_018012067.1">
    <property type="nucleotide sequence ID" value="XM_018156578.2"/>
</dbReference>
<accession>A0A8B7NEL6</accession>
<dbReference type="KEGG" id="hazt:108669273"/>
<keyword evidence="2" id="KW-1185">Reference proteome</keyword>
<gene>
    <name evidence="3" type="primary">LOC108669273</name>
</gene>
<feature type="region of interest" description="Disordered" evidence="1">
    <location>
        <begin position="59"/>
        <end position="81"/>
    </location>
</feature>
<proteinExistence type="predicted"/>
<feature type="region of interest" description="Disordered" evidence="1">
    <location>
        <begin position="297"/>
        <end position="331"/>
    </location>
</feature>
<organism evidence="2 3">
    <name type="scientific">Hyalella azteca</name>
    <name type="common">Amphipod</name>
    <dbReference type="NCBI Taxonomy" id="294128"/>
    <lineage>
        <taxon>Eukaryota</taxon>
        <taxon>Metazoa</taxon>
        <taxon>Ecdysozoa</taxon>
        <taxon>Arthropoda</taxon>
        <taxon>Crustacea</taxon>
        <taxon>Multicrustacea</taxon>
        <taxon>Malacostraca</taxon>
        <taxon>Eumalacostraca</taxon>
        <taxon>Peracarida</taxon>
        <taxon>Amphipoda</taxon>
        <taxon>Senticaudata</taxon>
        <taxon>Talitrida</taxon>
        <taxon>Talitroidea</taxon>
        <taxon>Hyalellidae</taxon>
        <taxon>Hyalella</taxon>
    </lineage>
</organism>
<evidence type="ECO:0000313" key="3">
    <source>
        <dbReference type="RefSeq" id="XP_018012067.1"/>
    </source>
</evidence>
<feature type="compositionally biased region" description="Basic and acidic residues" evidence="1">
    <location>
        <begin position="206"/>
        <end position="215"/>
    </location>
</feature>
<dbReference type="Proteomes" id="UP000694843">
    <property type="component" value="Unplaced"/>
</dbReference>
<dbReference type="AlphaFoldDB" id="A0A8B7NEL6"/>
<name>A0A8B7NEL6_HYAAZ</name>
<protein>
    <submittedName>
        <fullName evidence="3">Uncharacterized protein LOC108669273</fullName>
    </submittedName>
</protein>
<feature type="compositionally biased region" description="Basic and acidic residues" evidence="1">
    <location>
        <begin position="307"/>
        <end position="326"/>
    </location>
</feature>
<feature type="compositionally biased region" description="Polar residues" evidence="1">
    <location>
        <begin position="183"/>
        <end position="199"/>
    </location>
</feature>